<proteinExistence type="predicted"/>
<dbReference type="Gene3D" id="2.120.10.80">
    <property type="entry name" value="Kelch-type beta propeller"/>
    <property type="match status" value="2"/>
</dbReference>
<keyword evidence="3" id="KW-1185">Reference proteome</keyword>
<dbReference type="SUPFAM" id="SSF117281">
    <property type="entry name" value="Kelch motif"/>
    <property type="match status" value="1"/>
</dbReference>
<evidence type="ECO:0000256" key="1">
    <source>
        <dbReference type="SAM" id="Coils"/>
    </source>
</evidence>
<dbReference type="OrthoDB" id="10251809at2759"/>
<evidence type="ECO:0000313" key="2">
    <source>
        <dbReference type="EMBL" id="KAJ7386387.1"/>
    </source>
</evidence>
<sequence>MSSSTCSWVTRAINGPSPAPRQGHAAAVVDKKAYIFGGSSGSGFGGQHNESTSDPVYLNDLFVLKVGLQVTWERMQQLGDIPCARDGHTLSAVGTVLYLFGGSNYPESEECLEGLYAYDIGTLSWELCPTQGRQPKALGHTTAIVGDTLYIFGGIYRGNATNALYMLNTGNLTWTPLKASGNPPSPRCDHACAVAGEKFYIMGGSGGEKLWYNDIHVFDTVTLRWDAVKVQGHQPHARSLHTICAHHSKDMYLFGGSNDVAKLTTPFDDVYKFSFSKLKWKKLQCAGTGPERRLGHTAVLIYGQTRAALKHLPPEMTGTDISSLSQSSFSDISGPVSTYDLSIPVPAPYRPIFPAITEPAKPSDFEDVKTLFGKRVEELFEDISTKYAELQTQKDALKNAAEAFHEEKTAHIELYDKQQKELEEMINKHRSENEEWINARKQELEEERKQVEIEKNQLLEDRDKLRREKEEFNEKIEAIEKLGSGANHLMNGSN</sequence>
<dbReference type="EMBL" id="MU825876">
    <property type="protein sequence ID" value="KAJ7386387.1"/>
    <property type="molecule type" value="Genomic_DNA"/>
</dbReference>
<evidence type="ECO:0000313" key="3">
    <source>
        <dbReference type="Proteomes" id="UP001163046"/>
    </source>
</evidence>
<comment type="caution">
    <text evidence="2">The sequence shown here is derived from an EMBL/GenBank/DDBJ whole genome shotgun (WGS) entry which is preliminary data.</text>
</comment>
<reference evidence="2" key="1">
    <citation type="submission" date="2023-01" db="EMBL/GenBank/DDBJ databases">
        <title>Genome assembly of the deep-sea coral Lophelia pertusa.</title>
        <authorList>
            <person name="Herrera S."/>
            <person name="Cordes E."/>
        </authorList>
    </citation>
    <scope>NUCLEOTIDE SEQUENCE</scope>
    <source>
        <strain evidence="2">USNM1676648</strain>
        <tissue evidence="2">Polyp</tissue>
    </source>
</reference>
<keyword evidence="1" id="KW-0175">Coiled coil</keyword>
<dbReference type="Pfam" id="PF24681">
    <property type="entry name" value="Kelch_KLHDC2_KLHL20_DRC7"/>
    <property type="match status" value="1"/>
</dbReference>
<gene>
    <name evidence="2" type="ORF">OS493_008511</name>
</gene>
<dbReference type="SUPFAM" id="SSF50965">
    <property type="entry name" value="Galactose oxidase, central domain"/>
    <property type="match status" value="1"/>
</dbReference>
<dbReference type="InterPro" id="IPR011043">
    <property type="entry name" value="Gal_Oxase/kelch_b-propeller"/>
</dbReference>
<dbReference type="PANTHER" id="PTHR23244:SF456">
    <property type="entry name" value="MULTIPLE EPIDERMAL GROWTH FACTOR-LIKE DOMAINS PROTEIN 8"/>
    <property type="match status" value="1"/>
</dbReference>
<dbReference type="PANTHER" id="PTHR23244">
    <property type="entry name" value="KELCH REPEAT DOMAIN"/>
    <property type="match status" value="1"/>
</dbReference>
<dbReference type="InterPro" id="IPR015915">
    <property type="entry name" value="Kelch-typ_b-propeller"/>
</dbReference>
<protein>
    <submittedName>
        <fullName evidence="2">Uncharacterized protein</fullName>
    </submittedName>
</protein>
<organism evidence="2 3">
    <name type="scientific">Desmophyllum pertusum</name>
    <dbReference type="NCBI Taxonomy" id="174260"/>
    <lineage>
        <taxon>Eukaryota</taxon>
        <taxon>Metazoa</taxon>
        <taxon>Cnidaria</taxon>
        <taxon>Anthozoa</taxon>
        <taxon>Hexacorallia</taxon>
        <taxon>Scleractinia</taxon>
        <taxon>Caryophylliina</taxon>
        <taxon>Caryophylliidae</taxon>
        <taxon>Desmophyllum</taxon>
    </lineage>
</organism>
<accession>A0A9W9ZRG5</accession>
<dbReference type="Proteomes" id="UP001163046">
    <property type="component" value="Unassembled WGS sequence"/>
</dbReference>
<dbReference type="AlphaFoldDB" id="A0A9W9ZRG5"/>
<name>A0A9W9ZRG5_9CNID</name>
<feature type="coiled-coil region" evidence="1">
    <location>
        <begin position="380"/>
        <end position="482"/>
    </location>
</feature>